<dbReference type="PANTHER" id="PTHR30411">
    <property type="entry name" value="CYTOPLASMIC PROTEIN"/>
    <property type="match status" value="1"/>
</dbReference>
<dbReference type="AlphaFoldDB" id="I7M2U3"/>
<dbReference type="Gene3D" id="3.90.960.10">
    <property type="entry name" value="YbaK/aminoacyl-tRNA synthetase-associated domain"/>
    <property type="match status" value="1"/>
</dbReference>
<gene>
    <name evidence="1" type="ORF">TTHERM_00149210</name>
</gene>
<dbReference type="Proteomes" id="UP000009168">
    <property type="component" value="Unassembled WGS sequence"/>
</dbReference>
<reference evidence="2" key="1">
    <citation type="journal article" date="2006" name="PLoS Biol.">
        <title>Macronuclear genome sequence of the ciliate Tetrahymena thermophila, a model eukaryote.</title>
        <authorList>
            <person name="Eisen J.A."/>
            <person name="Coyne R.S."/>
            <person name="Wu M."/>
            <person name="Wu D."/>
            <person name="Thiagarajan M."/>
            <person name="Wortman J.R."/>
            <person name="Badger J.H."/>
            <person name="Ren Q."/>
            <person name="Amedeo P."/>
            <person name="Jones K.M."/>
            <person name="Tallon L.J."/>
            <person name="Delcher A.L."/>
            <person name="Salzberg S.L."/>
            <person name="Silva J.C."/>
            <person name="Haas B.J."/>
            <person name="Majoros W.H."/>
            <person name="Farzad M."/>
            <person name="Carlton J.M."/>
            <person name="Smith R.K. Jr."/>
            <person name="Garg J."/>
            <person name="Pearlman R.E."/>
            <person name="Karrer K.M."/>
            <person name="Sun L."/>
            <person name="Manning G."/>
            <person name="Elde N.C."/>
            <person name="Turkewitz A.P."/>
            <person name="Asai D.J."/>
            <person name="Wilkes D.E."/>
            <person name="Wang Y."/>
            <person name="Cai H."/>
            <person name="Collins K."/>
            <person name="Stewart B.A."/>
            <person name="Lee S.R."/>
            <person name="Wilamowska K."/>
            <person name="Weinberg Z."/>
            <person name="Ruzzo W.L."/>
            <person name="Wloga D."/>
            <person name="Gaertig J."/>
            <person name="Frankel J."/>
            <person name="Tsao C.-C."/>
            <person name="Gorovsky M.A."/>
            <person name="Keeling P.J."/>
            <person name="Waller R.F."/>
            <person name="Patron N.J."/>
            <person name="Cherry J.M."/>
            <person name="Stover N.A."/>
            <person name="Krieger C.J."/>
            <person name="del Toro C."/>
            <person name="Ryder H.F."/>
            <person name="Williamson S.C."/>
            <person name="Barbeau R.A."/>
            <person name="Hamilton E.P."/>
            <person name="Orias E."/>
        </authorList>
    </citation>
    <scope>NUCLEOTIDE SEQUENCE [LARGE SCALE GENOMIC DNA]</scope>
    <source>
        <strain evidence="2">SB210</strain>
    </source>
</reference>
<dbReference type="STRING" id="312017.I7M2U3"/>
<dbReference type="EMBL" id="GG662603">
    <property type="protein sequence ID" value="EAS01311.3"/>
    <property type="molecule type" value="Genomic_DNA"/>
</dbReference>
<dbReference type="GO" id="GO:0002161">
    <property type="term" value="F:aminoacyl-tRNA deacylase activity"/>
    <property type="evidence" value="ECO:0007669"/>
    <property type="project" value="InterPro"/>
</dbReference>
<dbReference type="InParanoid" id="I7M2U3"/>
<evidence type="ECO:0000313" key="2">
    <source>
        <dbReference type="Proteomes" id="UP000009168"/>
    </source>
</evidence>
<dbReference type="InterPro" id="IPR036754">
    <property type="entry name" value="YbaK/aa-tRNA-synt-asso_dom_sf"/>
</dbReference>
<dbReference type="GeneID" id="7825250"/>
<proteinExistence type="predicted"/>
<sequence length="239" mass="27986">MSDQNQQSSSVQTQVEIFKDNWEMAKVALKLKIYFAEKGWVSVDIQKVEKGYYDQDLSWRMRRLGAPSEAYLCKSMIMENTGFKQEFESKYYQRFYCVIIQYVTKMNSDKLLKAARAIQNNNCEEKVGKSGYNLRLLNEEESNQMTGYGYNGVTPFLFNQKMPILISDKLGNLNPKFFFLGGGHADLKLRKLKLIKNISYQNLFIQKGVSFDEFINKHEYDVYPCDLSDTDKNWKHLQD</sequence>
<dbReference type="OrthoDB" id="1058301at2759"/>
<dbReference type="KEGG" id="tet:TTHERM_00149210"/>
<dbReference type="RefSeq" id="XP_001021556.3">
    <property type="nucleotide sequence ID" value="XM_001021556.3"/>
</dbReference>
<dbReference type="PANTHER" id="PTHR30411:SF4">
    <property type="entry name" value="YBAK_AMINOACYL-TRNA SYNTHETASE-ASSOCIATED DOMAIN-CONTAINING PROTEIN"/>
    <property type="match status" value="1"/>
</dbReference>
<name>I7M2U3_TETTS</name>
<protein>
    <submittedName>
        <fullName evidence="1">YbaK/prolyl-tRNA synthetase-like protein, putative</fullName>
    </submittedName>
</protein>
<dbReference type="SUPFAM" id="SSF55826">
    <property type="entry name" value="YbaK/ProRS associated domain"/>
    <property type="match status" value="1"/>
</dbReference>
<accession>I7M2U3</accession>
<evidence type="ECO:0000313" key="1">
    <source>
        <dbReference type="EMBL" id="EAS01311.3"/>
    </source>
</evidence>
<dbReference type="eggNOG" id="ENOG502QTG1">
    <property type="taxonomic scope" value="Eukaryota"/>
</dbReference>
<organism evidence="1 2">
    <name type="scientific">Tetrahymena thermophila (strain SB210)</name>
    <dbReference type="NCBI Taxonomy" id="312017"/>
    <lineage>
        <taxon>Eukaryota</taxon>
        <taxon>Sar</taxon>
        <taxon>Alveolata</taxon>
        <taxon>Ciliophora</taxon>
        <taxon>Intramacronucleata</taxon>
        <taxon>Oligohymenophorea</taxon>
        <taxon>Hymenostomatida</taxon>
        <taxon>Tetrahymenina</taxon>
        <taxon>Tetrahymenidae</taxon>
        <taxon>Tetrahymena</taxon>
    </lineage>
</organism>
<keyword evidence="2" id="KW-1185">Reference proteome</keyword>